<dbReference type="RefSeq" id="WP_192534556.1">
    <property type="nucleotide sequence ID" value="NZ_JACZHT010000005.1"/>
</dbReference>
<gene>
    <name evidence="3" type="ORF">IHV25_07805</name>
</gene>
<organism evidence="3 4">
    <name type="scientific">Phaeovibrio sulfidiphilus</name>
    <dbReference type="NCBI Taxonomy" id="1220600"/>
    <lineage>
        <taxon>Bacteria</taxon>
        <taxon>Pseudomonadati</taxon>
        <taxon>Pseudomonadota</taxon>
        <taxon>Alphaproteobacteria</taxon>
        <taxon>Rhodospirillales</taxon>
        <taxon>Rhodospirillaceae</taxon>
        <taxon>Phaeovibrio</taxon>
    </lineage>
</organism>
<dbReference type="InterPro" id="IPR034733">
    <property type="entry name" value="AcCoA_carboxyl_beta"/>
</dbReference>
<dbReference type="InterPro" id="IPR029045">
    <property type="entry name" value="ClpP/crotonase-like_dom_sf"/>
</dbReference>
<dbReference type="Proteomes" id="UP000631034">
    <property type="component" value="Unassembled WGS sequence"/>
</dbReference>
<dbReference type="SUPFAM" id="SSF52096">
    <property type="entry name" value="ClpP/crotonase"/>
    <property type="match status" value="2"/>
</dbReference>
<name>A0A8J6YJK7_9PROT</name>
<feature type="domain" description="CoA carboxyltransferase C-terminal" evidence="2">
    <location>
        <begin position="257"/>
        <end position="511"/>
    </location>
</feature>
<feature type="domain" description="CoA carboxyltransferase N-terminal" evidence="1">
    <location>
        <begin position="4"/>
        <end position="261"/>
    </location>
</feature>
<dbReference type="InterPro" id="IPR011762">
    <property type="entry name" value="COA_CT_N"/>
</dbReference>
<dbReference type="PANTHER" id="PTHR43842:SF2">
    <property type="entry name" value="PROPIONYL-COA CARBOXYLASE BETA CHAIN, MITOCHONDRIAL"/>
    <property type="match status" value="1"/>
</dbReference>
<sequence>MPIDPDQAARLEERREQLREGGGVDAIRKRHDRGQMTARERIDALFDSGTFQETGLHVRHATRAFGVDERRTLPGDGVVCGTGMVSGRLVCSFSQDFTVMAGTVGRMHARKVCDVMHMAEKTGSPVVAFQDSGGARIQEGVEALAGYGDIFYSNVLLSGVVPQIAVIAGPCAGGAAYSPALMDFIIMTRTNAHMFITGPEVIRAVTGQDTTMDAIGSAAMHAGVSGNVHFIAEDDRHAVELVHRLLSFLPANNSEDPPNIPMDLAVEPDPVMNTLLPDDPAMALDVRTIVRRLVDAGDFLEVHAAFARNLVVGFGRLYGTVVGIIANQPMVLAGALDIDSSDKGARFIRFCNAFNIPVVTLVDVPGFMPGVDQERGGIIRHGAKLLFAYGSATVPKITVILRKAYGGAYLAMCGQAMGADVVYAWPSAEIAVMGAEGAVNLLYRAELAEADDRREKAAELAAEYRSEFASPYHSAALDFVTDIILPEETRWTVGLALRKLAAKRELRPAKKHGNIPL</sequence>
<accession>A0A8J6YJK7</accession>
<evidence type="ECO:0000313" key="4">
    <source>
        <dbReference type="Proteomes" id="UP000631034"/>
    </source>
</evidence>
<dbReference type="AlphaFoldDB" id="A0A8J6YJK7"/>
<proteinExistence type="predicted"/>
<evidence type="ECO:0000313" key="3">
    <source>
        <dbReference type="EMBL" id="MBE1237551.1"/>
    </source>
</evidence>
<dbReference type="GO" id="GO:0009317">
    <property type="term" value="C:acetyl-CoA carboxylase complex"/>
    <property type="evidence" value="ECO:0007669"/>
    <property type="project" value="TreeGrafter"/>
</dbReference>
<comment type="caution">
    <text evidence="3">The sequence shown here is derived from an EMBL/GenBank/DDBJ whole genome shotgun (WGS) entry which is preliminary data.</text>
</comment>
<reference evidence="3" key="1">
    <citation type="submission" date="2020-10" db="EMBL/GenBank/DDBJ databases">
        <title>Genome sequence of the unusual species of purple photosynthetic bacteria, Phaeovibrio sulfidiphilus DSM 23193, type strain.</title>
        <authorList>
            <person name="Kyndt J.A."/>
            <person name="Meyer T.E."/>
        </authorList>
    </citation>
    <scope>NUCLEOTIDE SEQUENCE</scope>
    <source>
        <strain evidence="3">DSM 23193</strain>
    </source>
</reference>
<dbReference type="PANTHER" id="PTHR43842">
    <property type="entry name" value="PROPIONYL-COA CARBOXYLASE BETA CHAIN"/>
    <property type="match status" value="1"/>
</dbReference>
<evidence type="ECO:0000259" key="2">
    <source>
        <dbReference type="PROSITE" id="PS50989"/>
    </source>
</evidence>
<dbReference type="GO" id="GO:0004658">
    <property type="term" value="F:propionyl-CoA carboxylase activity"/>
    <property type="evidence" value="ECO:0007669"/>
    <property type="project" value="TreeGrafter"/>
</dbReference>
<keyword evidence="4" id="KW-1185">Reference proteome</keyword>
<dbReference type="PROSITE" id="PS50989">
    <property type="entry name" value="COA_CT_CTER"/>
    <property type="match status" value="1"/>
</dbReference>
<protein>
    <submittedName>
        <fullName evidence="3">Acyl-CoA carboxylase subunit beta</fullName>
    </submittedName>
</protein>
<dbReference type="Gene3D" id="3.90.226.10">
    <property type="entry name" value="2-enoyl-CoA Hydratase, Chain A, domain 1"/>
    <property type="match status" value="2"/>
</dbReference>
<dbReference type="PROSITE" id="PS50980">
    <property type="entry name" value="COA_CT_NTER"/>
    <property type="match status" value="1"/>
</dbReference>
<dbReference type="Pfam" id="PF01039">
    <property type="entry name" value="Carboxyl_trans"/>
    <property type="match status" value="1"/>
</dbReference>
<dbReference type="InterPro" id="IPR051047">
    <property type="entry name" value="AccD/PCCB"/>
</dbReference>
<dbReference type="InterPro" id="IPR011763">
    <property type="entry name" value="COA_CT_C"/>
</dbReference>
<dbReference type="EMBL" id="JACZHT010000005">
    <property type="protein sequence ID" value="MBE1237551.1"/>
    <property type="molecule type" value="Genomic_DNA"/>
</dbReference>
<evidence type="ECO:0000259" key="1">
    <source>
        <dbReference type="PROSITE" id="PS50980"/>
    </source>
</evidence>